<organism evidence="2 3">
    <name type="scientific">Nonomuraea wenchangensis</name>
    <dbReference type="NCBI Taxonomy" id="568860"/>
    <lineage>
        <taxon>Bacteria</taxon>
        <taxon>Bacillati</taxon>
        <taxon>Actinomycetota</taxon>
        <taxon>Actinomycetes</taxon>
        <taxon>Streptosporangiales</taxon>
        <taxon>Streptosporangiaceae</taxon>
        <taxon>Nonomuraea</taxon>
    </lineage>
</organism>
<evidence type="ECO:0000313" key="2">
    <source>
        <dbReference type="EMBL" id="SEU47423.1"/>
    </source>
</evidence>
<dbReference type="STRING" id="568860.SAMN05421811_1296"/>
<accession>A0A1I0LXF0</accession>
<evidence type="ECO:0000256" key="1">
    <source>
        <dbReference type="SAM" id="MobiDB-lite"/>
    </source>
</evidence>
<name>A0A1I0LXF0_9ACTN</name>
<sequence>MSDSYGETGTTADANAEIIADLAAELEQLAAVVADLTARSSKTRKSEPEPPPRPWSWLPMPHTEKADRLAELGDWLTQVLFAWPHAERAILPCWMRHWDVIEELSMLYCCWKTAYLWDEATASDAAQFLDHWLPNAVARIEVRLRPCGQGHHPDRPRRDDAAALGPVVDKLRWL</sequence>
<dbReference type="AlphaFoldDB" id="A0A1I0LXF0"/>
<protein>
    <recommendedName>
        <fullName evidence="4">DUF4913 domain-containing protein</fullName>
    </recommendedName>
</protein>
<reference evidence="2 3" key="1">
    <citation type="submission" date="2016-10" db="EMBL/GenBank/DDBJ databases">
        <authorList>
            <person name="de Groot N.N."/>
        </authorList>
    </citation>
    <scope>NUCLEOTIDE SEQUENCE [LARGE SCALE GENOMIC DNA]</scope>
    <source>
        <strain evidence="2 3">CGMCC 4.5598</strain>
    </source>
</reference>
<gene>
    <name evidence="2" type="ORF">SAMN05421811_1296</name>
</gene>
<evidence type="ECO:0000313" key="3">
    <source>
        <dbReference type="Proteomes" id="UP000199361"/>
    </source>
</evidence>
<dbReference type="OrthoDB" id="3535759at2"/>
<dbReference type="EMBL" id="FOHX01000029">
    <property type="protein sequence ID" value="SEU47423.1"/>
    <property type="molecule type" value="Genomic_DNA"/>
</dbReference>
<dbReference type="Proteomes" id="UP000199361">
    <property type="component" value="Unassembled WGS sequence"/>
</dbReference>
<dbReference type="RefSeq" id="WP_091094236.1">
    <property type="nucleotide sequence ID" value="NZ_FOHX01000029.1"/>
</dbReference>
<evidence type="ECO:0008006" key="4">
    <source>
        <dbReference type="Google" id="ProtNLM"/>
    </source>
</evidence>
<keyword evidence="3" id="KW-1185">Reference proteome</keyword>
<feature type="region of interest" description="Disordered" evidence="1">
    <location>
        <begin position="38"/>
        <end position="60"/>
    </location>
</feature>
<proteinExistence type="predicted"/>